<evidence type="ECO:0000259" key="3">
    <source>
        <dbReference type="PROSITE" id="PS50835"/>
    </source>
</evidence>
<organism evidence="4 5">
    <name type="scientific">Schistosoma mattheei</name>
    <dbReference type="NCBI Taxonomy" id="31246"/>
    <lineage>
        <taxon>Eukaryota</taxon>
        <taxon>Metazoa</taxon>
        <taxon>Spiralia</taxon>
        <taxon>Lophotrochozoa</taxon>
        <taxon>Platyhelminthes</taxon>
        <taxon>Trematoda</taxon>
        <taxon>Digenea</taxon>
        <taxon>Strigeidida</taxon>
        <taxon>Schistosomatoidea</taxon>
        <taxon>Schistosomatidae</taxon>
        <taxon>Schistosoma</taxon>
    </lineage>
</organism>
<evidence type="ECO:0000256" key="1">
    <source>
        <dbReference type="SAM" id="Phobius"/>
    </source>
</evidence>
<evidence type="ECO:0000313" key="4">
    <source>
        <dbReference type="Proteomes" id="UP000050791"/>
    </source>
</evidence>
<feature type="chain" id="PRO_5041718737" description="Ig-like domain-containing protein" evidence="2">
    <location>
        <begin position="36"/>
        <end position="439"/>
    </location>
</feature>
<accession>A0AA85BW16</accession>
<keyword evidence="2" id="KW-0732">Signal</keyword>
<dbReference type="InterPro" id="IPR036179">
    <property type="entry name" value="Ig-like_dom_sf"/>
</dbReference>
<evidence type="ECO:0000256" key="2">
    <source>
        <dbReference type="SAM" id="SignalP"/>
    </source>
</evidence>
<protein>
    <recommendedName>
        <fullName evidence="3">Ig-like domain-containing protein</fullName>
    </recommendedName>
</protein>
<sequence length="439" mass="49726">MCQGQGGFIKMSKGPGRGCLMTFLVLTSLIYKSSQIGSVTPEIIVLDTNGNQKELDGIAIVYNSHVTLICRTVSDEHLLRWLYAPSQDGTFTPLNNTGHITISSQKNEEVSLLLVSVLFNMSGVYQCTNGLASRQIDVHVYGVLKKISSTVHLIKKHEVVGAYSLQINTINSSYHPVVACEFRVGSNGIRYTTVRWRGGKYHVKPNLYKVTESRDEKSGIIWSNLTLLHPSYDQELYGKYYCMFNIVPGTMETAELQISIPPLIHKNERSVNLYSGVKYTYFCDIIAYPPITEPISWMRNDVPLVIQHNGRISVHDNSENRIHFESKNVLNDQIVFDTIQPDDRAVYSCFVRGAFGNDTAAFFLRVKDRRAPLWPLIGIILEVVVLFIIILIYELKRRERTKREEAEENLVTSSKTPNAAYGIDEASENMLLRQRGDRH</sequence>
<feature type="domain" description="Ig-like" evidence="3">
    <location>
        <begin position="262"/>
        <end position="351"/>
    </location>
</feature>
<dbReference type="InterPro" id="IPR013783">
    <property type="entry name" value="Ig-like_fold"/>
</dbReference>
<dbReference type="InterPro" id="IPR007110">
    <property type="entry name" value="Ig-like_dom"/>
</dbReference>
<feature type="domain" description="Ig-like" evidence="3">
    <location>
        <begin position="41"/>
        <end position="137"/>
    </location>
</feature>
<dbReference type="PROSITE" id="PS50835">
    <property type="entry name" value="IG_LIKE"/>
    <property type="match status" value="2"/>
</dbReference>
<keyword evidence="1" id="KW-1133">Transmembrane helix</keyword>
<dbReference type="Gene3D" id="2.60.40.10">
    <property type="entry name" value="Immunoglobulins"/>
    <property type="match status" value="1"/>
</dbReference>
<dbReference type="Proteomes" id="UP000050791">
    <property type="component" value="Unassembled WGS sequence"/>
</dbReference>
<feature type="transmembrane region" description="Helical" evidence="1">
    <location>
        <begin position="373"/>
        <end position="393"/>
    </location>
</feature>
<feature type="signal peptide" evidence="2">
    <location>
        <begin position="1"/>
        <end position="35"/>
    </location>
</feature>
<dbReference type="AlphaFoldDB" id="A0AA85BW16"/>
<keyword evidence="1" id="KW-0812">Transmembrane</keyword>
<dbReference type="SUPFAM" id="SSF48726">
    <property type="entry name" value="Immunoglobulin"/>
    <property type="match status" value="2"/>
</dbReference>
<keyword evidence="1" id="KW-0472">Membrane</keyword>
<dbReference type="WBParaSite" id="SMTH1_85170.1">
    <property type="protein sequence ID" value="SMTH1_85170.1"/>
    <property type="gene ID" value="SMTH1_85170"/>
</dbReference>
<proteinExistence type="predicted"/>
<name>A0AA85BW16_9TREM</name>
<evidence type="ECO:0000313" key="5">
    <source>
        <dbReference type="WBParaSite" id="SMTH1_85170.1"/>
    </source>
</evidence>
<reference evidence="5" key="1">
    <citation type="submission" date="2023-11" db="UniProtKB">
        <authorList>
            <consortium name="WormBaseParasite"/>
        </authorList>
    </citation>
    <scope>IDENTIFICATION</scope>
</reference>